<organism evidence="7">
    <name type="scientific">Eutreptiella gymnastica</name>
    <dbReference type="NCBI Taxonomy" id="73025"/>
    <lineage>
        <taxon>Eukaryota</taxon>
        <taxon>Discoba</taxon>
        <taxon>Euglenozoa</taxon>
        <taxon>Euglenida</taxon>
        <taxon>Spirocuta</taxon>
        <taxon>Euglenophyceae</taxon>
        <taxon>Eutreptiales</taxon>
        <taxon>Eutreptiaceae</taxon>
        <taxon>Eutreptiella</taxon>
    </lineage>
</organism>
<gene>
    <name evidence="7" type="ORF">EGYM00163_LOCUS33271</name>
</gene>
<keyword evidence="4 6" id="KW-0472">Membrane</keyword>
<comment type="pathway">
    <text evidence="6">Cofactor biosynthesis; ubiquinone biosynthesis.</text>
</comment>
<evidence type="ECO:0000256" key="5">
    <source>
        <dbReference type="ARBA" id="ARBA00023239"/>
    </source>
</evidence>
<dbReference type="GO" id="GO:0031314">
    <property type="term" value="C:extrinsic component of mitochondrial inner membrane"/>
    <property type="evidence" value="ECO:0007669"/>
    <property type="project" value="UniProtKB-UniRule"/>
</dbReference>
<dbReference type="GO" id="GO:0120539">
    <property type="term" value="F:4-hydroxy-3-methoxy-5-polyprenylbenzoate decarboxylase activity"/>
    <property type="evidence" value="ECO:0007669"/>
    <property type="project" value="UniProtKB-EC"/>
</dbReference>
<keyword evidence="2 6" id="KW-0999">Mitochondrion inner membrane</keyword>
<sequence>MRAGRALHASVLYPTHKPTFAWQKLLLTAGSAIAALRNPERGDMVATLGETTGSFALRNMYEQMQNDPVGRQVLAERPRVTSETVPVLTLREFPEGTLGRAYAEYMAAHSFDSDKRTPVMFVDDAELAYVMQRYREVHDFMHAITGLPPTEYGELVLKLYEAVQTGLPMCKLAVTFGALRLSAAERHHLTTQCTPWALCHARAPFYMNLYFEKELETPVQDLQRRLGINKPPLLRL</sequence>
<evidence type="ECO:0000256" key="4">
    <source>
        <dbReference type="ARBA" id="ARBA00023136"/>
    </source>
</evidence>
<keyword evidence="6" id="KW-0862">Zinc</keyword>
<dbReference type="UniPathway" id="UPA00232"/>
<dbReference type="EMBL" id="HBJA01096127">
    <property type="protein sequence ID" value="CAE0822071.1"/>
    <property type="molecule type" value="Transcribed_RNA"/>
</dbReference>
<keyword evidence="6" id="KW-0479">Metal-binding</keyword>
<comment type="subunit">
    <text evidence="6">Component of a multi-subunit COQ enzyme complex.</text>
</comment>
<dbReference type="HAMAP" id="MF_03111">
    <property type="entry name" value="Coq4"/>
    <property type="match status" value="1"/>
</dbReference>
<name>A0A7S4G1B7_9EUGL</name>
<accession>A0A7S4G1B7</accession>
<comment type="function">
    <text evidence="6">Lyase that catalyzes the C1-decarboxylation of 4-hydroxy-3-methoxy-5-(all-trans-polyprenyl)benzoic acid into 2-methoxy-6-(all-trans-polyprenyl)phenol during ubiquinone biosynthesis.</text>
</comment>
<feature type="binding site" evidence="6">
    <location>
        <position position="139"/>
    </location>
    <ligand>
        <name>Zn(2+)</name>
        <dbReference type="ChEBI" id="CHEBI:29105"/>
    </ligand>
</feature>
<reference evidence="7" key="1">
    <citation type="submission" date="2021-01" db="EMBL/GenBank/DDBJ databases">
        <authorList>
            <person name="Corre E."/>
            <person name="Pelletier E."/>
            <person name="Niang G."/>
            <person name="Scheremetjew M."/>
            <person name="Finn R."/>
            <person name="Kale V."/>
            <person name="Holt S."/>
            <person name="Cochrane G."/>
            <person name="Meng A."/>
            <person name="Brown T."/>
            <person name="Cohen L."/>
        </authorList>
    </citation>
    <scope>NUCLEOTIDE SEQUENCE</scope>
    <source>
        <strain evidence="7">CCMP1594</strain>
    </source>
</reference>
<dbReference type="InterPro" id="IPR027540">
    <property type="entry name" value="Coq4_euk"/>
</dbReference>
<evidence type="ECO:0000256" key="1">
    <source>
        <dbReference type="ARBA" id="ARBA00022688"/>
    </source>
</evidence>
<keyword evidence="5 6" id="KW-0456">Lyase</keyword>
<dbReference type="PANTHER" id="PTHR12922">
    <property type="entry name" value="UBIQUINONE BIOSYNTHESIS PROTEIN"/>
    <property type="match status" value="1"/>
</dbReference>
<dbReference type="AlphaFoldDB" id="A0A7S4G1B7"/>
<comment type="cofactor">
    <cofactor evidence="6">
        <name>Zn(2+)</name>
        <dbReference type="ChEBI" id="CHEBI:29105"/>
    </cofactor>
</comment>
<feature type="binding site" evidence="6">
    <location>
        <position position="142"/>
    </location>
    <ligand>
        <name>Zn(2+)</name>
        <dbReference type="ChEBI" id="CHEBI:29105"/>
    </ligand>
</feature>
<dbReference type="GO" id="GO:0008270">
    <property type="term" value="F:zinc ion binding"/>
    <property type="evidence" value="ECO:0007669"/>
    <property type="project" value="UniProtKB-UniRule"/>
</dbReference>
<proteinExistence type="inferred from homology"/>
<dbReference type="EC" id="4.1.1.130" evidence="6"/>
<feature type="binding site" evidence="6">
    <location>
        <position position="154"/>
    </location>
    <ligand>
        <name>Zn(2+)</name>
        <dbReference type="ChEBI" id="CHEBI:29105"/>
    </ligand>
</feature>
<comment type="catalytic activity">
    <reaction evidence="6">
        <text>a 4-hydroxy-3-methoxy-5-(all-trans-polyprenyl)benzoate + H(+) = a 2-methoxy-6-(all-trans-polyprenyl)phenol + CO2</text>
        <dbReference type="Rhea" id="RHEA:81179"/>
        <dbReference type="Rhea" id="RHEA-COMP:9551"/>
        <dbReference type="Rhea" id="RHEA-COMP:10931"/>
        <dbReference type="ChEBI" id="CHEBI:15378"/>
        <dbReference type="ChEBI" id="CHEBI:16526"/>
        <dbReference type="ChEBI" id="CHEBI:62731"/>
        <dbReference type="ChEBI" id="CHEBI:84443"/>
        <dbReference type="EC" id="4.1.1.130"/>
    </reaction>
</comment>
<evidence type="ECO:0000256" key="2">
    <source>
        <dbReference type="ARBA" id="ARBA00022792"/>
    </source>
</evidence>
<evidence type="ECO:0000313" key="7">
    <source>
        <dbReference type="EMBL" id="CAE0822071.1"/>
    </source>
</evidence>
<dbReference type="InterPro" id="IPR007715">
    <property type="entry name" value="Coq4"/>
</dbReference>
<protein>
    <recommendedName>
        <fullName evidence="6">Ubiquinone biosynthesis protein COQ4 homolog, mitochondrial</fullName>
    </recommendedName>
    <alternativeName>
        <fullName evidence="6">4-hydroxy-3-methoxy-5-polyprenylbenzoate decarboxylase</fullName>
        <ecNumber evidence="6">4.1.1.130</ecNumber>
    </alternativeName>
    <alternativeName>
        <fullName evidence="6">Coenzyme Q biosynthesis protein 4 homolog</fullName>
    </alternativeName>
</protein>
<feature type="binding site" evidence="6">
    <location>
        <position position="138"/>
    </location>
    <ligand>
        <name>Zn(2+)</name>
        <dbReference type="ChEBI" id="CHEBI:29105"/>
    </ligand>
</feature>
<comment type="subcellular location">
    <subcellularLocation>
        <location evidence="6">Mitochondrion inner membrane</location>
        <topology evidence="6">Peripheral membrane protein</topology>
        <orientation evidence="6">Matrix side</orientation>
    </subcellularLocation>
</comment>
<keyword evidence="3 6" id="KW-0496">Mitochondrion</keyword>
<dbReference type="Pfam" id="PF05019">
    <property type="entry name" value="Coq4"/>
    <property type="match status" value="1"/>
</dbReference>
<dbReference type="PANTHER" id="PTHR12922:SF7">
    <property type="entry name" value="UBIQUINONE BIOSYNTHESIS PROTEIN COQ4 HOMOLOG, MITOCHONDRIAL"/>
    <property type="match status" value="1"/>
</dbReference>
<evidence type="ECO:0000256" key="6">
    <source>
        <dbReference type="HAMAP-Rule" id="MF_03111"/>
    </source>
</evidence>
<comment type="similarity">
    <text evidence="6">Belongs to the COQ4 family.</text>
</comment>
<evidence type="ECO:0000256" key="3">
    <source>
        <dbReference type="ARBA" id="ARBA00023128"/>
    </source>
</evidence>
<keyword evidence="1 6" id="KW-0831">Ubiquinone biosynthesis</keyword>